<feature type="transmembrane region" description="Helical" evidence="4">
    <location>
        <begin position="43"/>
        <end position="64"/>
    </location>
</feature>
<dbReference type="InterPro" id="IPR002219">
    <property type="entry name" value="PKC_DAG/PE"/>
</dbReference>
<evidence type="ECO:0000259" key="6">
    <source>
        <dbReference type="PROSITE" id="PS50081"/>
    </source>
</evidence>
<dbReference type="OrthoDB" id="9976063at2759"/>
<evidence type="ECO:0000313" key="7">
    <source>
        <dbReference type="EMBL" id="CAD7242127.1"/>
    </source>
</evidence>
<dbReference type="SMART" id="SM00109">
    <property type="entry name" value="C1"/>
    <property type="match status" value="1"/>
</dbReference>
<evidence type="ECO:0000313" key="8">
    <source>
        <dbReference type="Proteomes" id="UP000677054"/>
    </source>
</evidence>
<dbReference type="PANTHER" id="PTHR21119">
    <property type="entry name" value="C2 DOMAIN-CONTAINING PROTEIN"/>
    <property type="match status" value="1"/>
</dbReference>
<evidence type="ECO:0000256" key="2">
    <source>
        <dbReference type="ARBA" id="ARBA00022833"/>
    </source>
</evidence>
<evidence type="ECO:0000259" key="5">
    <source>
        <dbReference type="PROSITE" id="PS50004"/>
    </source>
</evidence>
<dbReference type="Pfam" id="PF00130">
    <property type="entry name" value="C1_1"/>
    <property type="match status" value="1"/>
</dbReference>
<dbReference type="CDD" id="cd08678">
    <property type="entry name" value="C2_C21orf25-like"/>
    <property type="match status" value="1"/>
</dbReference>
<dbReference type="SMART" id="SM00239">
    <property type="entry name" value="C2"/>
    <property type="match status" value="1"/>
</dbReference>
<dbReference type="CDD" id="cd20831">
    <property type="entry name" value="C1_dGM13116p-like"/>
    <property type="match status" value="1"/>
</dbReference>
<dbReference type="Pfam" id="PF00168">
    <property type="entry name" value="C2"/>
    <property type="match status" value="1"/>
</dbReference>
<sequence length="841" mass="93251">MAAHVGSLPTSLNPSDAGTGTETGPVNLDSWKLLPFLPTMDTLSVLLFAWVLFGVVVYVLGNYVSNRYLSSQQKNERKDSQRREPTIENVIHKASVQSGDKRVLSEALSRSPQVTPQVPSSEQLLSKTYLTSIEVGKDNANHGQIPGSENHVVFHVDHPVAMGPDPESIKWINDVLRWLYTPKQLGGLGHKAVKDIFNIWITTLRDFTRKNCTEEAFQYLHFVDFSYNPSDPGTIIEVEASEIPYPAPKLSNIFIDNGPLDNLTVTGDYESIGSLTAKLHRGNEVKSFDVHVKKLRGRLNIACITEELFAVAKFDGWPEVQVEVTPTDDRDRALSDLVCDVVKSALRSAVVDLSLNTYPDFPRFVRTQVHSQTKSHVQMHDDGMKQLHGQLLVKVVKASGLGANRECNEPYCTIELDDPPQKFATSSKKETSSPFWDESFLFDLSLSACEILFEIFDRGKTGGGNEAFLGLGIVGIDELRATPSQRQIIPLQSRPYEKDEVSGSLTVEFLFVDDTGIVDFSGVAKKFTQTVKQKGPGGSLQTKTITTYTPSEQLDPVESGVESGIASVAIQELQLKKPSAELTPKQSTLIIHSVQRDKEHGNKKTGVEGSVDSKEEEDAADRGRKRKKRDFFGSLRRRWRSKSRSKSVEAGKSCPEQAPTSVSAAASREGSMFRSISMERATSVPIPDNFLQPGVNQEDSTRSSLSEISGISNSSNRTYVSEASTLVLEVIENGLKKYYLIPLNIAQSNRWKKKGTKLHIYNDHSFVAKHLPGSTVCQVCEKPLGRRLGKQGYECRDCGLCCHKPCHVRTESHCPSSQVQSMELEIYSDQERRIVKMKSVG</sequence>
<feature type="compositionally biased region" description="Basic and acidic residues" evidence="3">
    <location>
        <begin position="594"/>
        <end position="606"/>
    </location>
</feature>
<dbReference type="AlphaFoldDB" id="A0A7R8X3P3"/>
<organism evidence="7">
    <name type="scientific">Darwinula stevensoni</name>
    <dbReference type="NCBI Taxonomy" id="69355"/>
    <lineage>
        <taxon>Eukaryota</taxon>
        <taxon>Metazoa</taxon>
        <taxon>Ecdysozoa</taxon>
        <taxon>Arthropoda</taxon>
        <taxon>Crustacea</taxon>
        <taxon>Oligostraca</taxon>
        <taxon>Ostracoda</taxon>
        <taxon>Podocopa</taxon>
        <taxon>Podocopida</taxon>
        <taxon>Darwinulocopina</taxon>
        <taxon>Darwinuloidea</taxon>
        <taxon>Darwinulidae</taxon>
        <taxon>Darwinula</taxon>
    </lineage>
</organism>
<dbReference type="InterPro" id="IPR039934">
    <property type="entry name" value="C2CD2/C2CD2L"/>
</dbReference>
<dbReference type="InterPro" id="IPR000008">
    <property type="entry name" value="C2_dom"/>
</dbReference>
<dbReference type="PROSITE" id="PS50081">
    <property type="entry name" value="ZF_DAG_PE_2"/>
    <property type="match status" value="1"/>
</dbReference>
<keyword evidence="2" id="KW-0862">Zinc</keyword>
<dbReference type="Proteomes" id="UP000677054">
    <property type="component" value="Unassembled WGS sequence"/>
</dbReference>
<dbReference type="PROSITE" id="PS50004">
    <property type="entry name" value="C2"/>
    <property type="match status" value="1"/>
</dbReference>
<feature type="domain" description="C2" evidence="5">
    <location>
        <begin position="371"/>
        <end position="489"/>
    </location>
</feature>
<evidence type="ECO:0000256" key="3">
    <source>
        <dbReference type="SAM" id="MobiDB-lite"/>
    </source>
</evidence>
<feature type="compositionally biased region" description="Low complexity" evidence="3">
    <location>
        <begin position="702"/>
        <end position="712"/>
    </location>
</feature>
<feature type="region of interest" description="Disordered" evidence="3">
    <location>
        <begin position="684"/>
        <end position="712"/>
    </location>
</feature>
<proteinExistence type="predicted"/>
<keyword evidence="4" id="KW-0472">Membrane</keyword>
<dbReference type="GO" id="GO:0046872">
    <property type="term" value="F:metal ion binding"/>
    <property type="evidence" value="ECO:0007669"/>
    <property type="project" value="UniProtKB-KW"/>
</dbReference>
<name>A0A7R8X3P3_9CRUS</name>
<feature type="region of interest" description="Disordered" evidence="3">
    <location>
        <begin position="592"/>
        <end position="668"/>
    </location>
</feature>
<dbReference type="EMBL" id="LR899737">
    <property type="protein sequence ID" value="CAD7242127.1"/>
    <property type="molecule type" value="Genomic_DNA"/>
</dbReference>
<accession>A0A7R8X3P3</accession>
<dbReference type="SUPFAM" id="SSF57889">
    <property type="entry name" value="Cysteine-rich domain"/>
    <property type="match status" value="1"/>
</dbReference>
<evidence type="ECO:0000256" key="4">
    <source>
        <dbReference type="SAM" id="Phobius"/>
    </source>
</evidence>
<feature type="domain" description="Phorbol-ester/DAG-type" evidence="6">
    <location>
        <begin position="763"/>
        <end position="814"/>
    </location>
</feature>
<dbReference type="Gene3D" id="2.60.40.150">
    <property type="entry name" value="C2 domain"/>
    <property type="match status" value="1"/>
</dbReference>
<dbReference type="SUPFAM" id="SSF49562">
    <property type="entry name" value="C2 domain (Calcium/lipid-binding domain, CaLB)"/>
    <property type="match status" value="1"/>
</dbReference>
<dbReference type="InterPro" id="IPR046349">
    <property type="entry name" value="C1-like_sf"/>
</dbReference>
<feature type="compositionally biased region" description="Basic residues" evidence="3">
    <location>
        <begin position="623"/>
        <end position="645"/>
    </location>
</feature>
<dbReference type="Gene3D" id="3.30.60.20">
    <property type="match status" value="1"/>
</dbReference>
<keyword evidence="4" id="KW-0812">Transmembrane</keyword>
<dbReference type="PANTHER" id="PTHR21119:SF5">
    <property type="entry name" value="C2 DOMAIN-CONTAINING PROTEIN"/>
    <property type="match status" value="1"/>
</dbReference>
<dbReference type="EMBL" id="CAJPEV010000220">
    <property type="protein sequence ID" value="CAG0882554.1"/>
    <property type="molecule type" value="Genomic_DNA"/>
</dbReference>
<dbReference type="InterPro" id="IPR035892">
    <property type="entry name" value="C2_domain_sf"/>
</dbReference>
<keyword evidence="8" id="KW-1185">Reference proteome</keyword>
<keyword evidence="4" id="KW-1133">Transmembrane helix</keyword>
<gene>
    <name evidence="7" type="ORF">DSTB1V02_LOCUS2098</name>
</gene>
<feature type="compositionally biased region" description="Polar residues" evidence="3">
    <location>
        <begin position="8"/>
        <end position="23"/>
    </location>
</feature>
<feature type="region of interest" description="Disordered" evidence="3">
    <location>
        <begin position="1"/>
        <end position="23"/>
    </location>
</feature>
<evidence type="ECO:0000256" key="1">
    <source>
        <dbReference type="ARBA" id="ARBA00022723"/>
    </source>
</evidence>
<dbReference type="PROSITE" id="PS00479">
    <property type="entry name" value="ZF_DAG_PE_1"/>
    <property type="match status" value="1"/>
</dbReference>
<reference evidence="7" key="1">
    <citation type="submission" date="2020-11" db="EMBL/GenBank/DDBJ databases">
        <authorList>
            <person name="Tran Van P."/>
        </authorList>
    </citation>
    <scope>NUCLEOTIDE SEQUENCE</scope>
</reference>
<keyword evidence="1" id="KW-0479">Metal-binding</keyword>
<protein>
    <submittedName>
        <fullName evidence="7">Uncharacterized protein</fullName>
    </submittedName>
</protein>